<dbReference type="PROSITE" id="PS01232">
    <property type="entry name" value="PNP_UDP_1"/>
    <property type="match status" value="1"/>
</dbReference>
<comment type="catalytic activity">
    <reaction evidence="6">
        <text>uridine + phosphate = alpha-D-ribose 1-phosphate + uracil</text>
        <dbReference type="Rhea" id="RHEA:24388"/>
        <dbReference type="ChEBI" id="CHEBI:16704"/>
        <dbReference type="ChEBI" id="CHEBI:17568"/>
        <dbReference type="ChEBI" id="CHEBI:43474"/>
        <dbReference type="ChEBI" id="CHEBI:57720"/>
        <dbReference type="EC" id="2.4.2.3"/>
    </reaction>
</comment>
<evidence type="ECO:0000256" key="3">
    <source>
        <dbReference type="ARBA" id="ARBA00021980"/>
    </source>
</evidence>
<sequence length="242" mass="26693">MSTPHNEGKEGSIAGTVLMPGDPLRAKYIADTYLDQAVLFNSVRNMLGYTGYYKGIPVSVMGSGMGMPSIGIYSYELYKFYGVENIIRIGSAGAYCDALDIMDIALADSAWSESTFAMAQANVSGDIQYPTESLNEEIRHTAEKLAIPVRMCRVHSSDVFYHEECVGSYRDYYEKHGCACVEMESYALFHNAKILGKRAACLLTISDSFVTHRELSAKERQTSFDAMMKIALETAKVCGEAI</sequence>
<feature type="domain" description="Nucleoside phosphorylase" evidence="7">
    <location>
        <begin position="17"/>
        <end position="234"/>
    </location>
</feature>
<evidence type="ECO:0000313" key="8">
    <source>
        <dbReference type="EMBL" id="MBB5265124.1"/>
    </source>
</evidence>
<evidence type="ECO:0000256" key="6">
    <source>
        <dbReference type="ARBA" id="ARBA00048447"/>
    </source>
</evidence>
<evidence type="ECO:0000256" key="4">
    <source>
        <dbReference type="ARBA" id="ARBA00022676"/>
    </source>
</evidence>
<dbReference type="CDD" id="cd09006">
    <property type="entry name" value="PNP_EcPNPI-like"/>
    <property type="match status" value="1"/>
</dbReference>
<dbReference type="InterPro" id="IPR004402">
    <property type="entry name" value="DeoD-type"/>
</dbReference>
<dbReference type="InterPro" id="IPR018016">
    <property type="entry name" value="Nucleoside_phosphorylase_CS"/>
</dbReference>
<dbReference type="NCBIfam" id="TIGR00107">
    <property type="entry name" value="deoD"/>
    <property type="match status" value="1"/>
</dbReference>
<evidence type="ECO:0000256" key="2">
    <source>
        <dbReference type="ARBA" id="ARBA00011888"/>
    </source>
</evidence>
<dbReference type="GO" id="GO:0009164">
    <property type="term" value="P:nucleoside catabolic process"/>
    <property type="evidence" value="ECO:0007669"/>
    <property type="project" value="UniProtKB-ARBA"/>
</dbReference>
<dbReference type="RefSeq" id="WP_183774668.1">
    <property type="nucleotide sequence ID" value="NZ_CAWVEG010000122.1"/>
</dbReference>
<comment type="caution">
    <text evidence="8">The sequence shown here is derived from an EMBL/GenBank/DDBJ whole genome shotgun (WGS) entry which is preliminary data.</text>
</comment>
<dbReference type="Gene3D" id="3.40.50.1580">
    <property type="entry name" value="Nucleoside phosphorylase domain"/>
    <property type="match status" value="1"/>
</dbReference>
<evidence type="ECO:0000313" key="9">
    <source>
        <dbReference type="Proteomes" id="UP000543642"/>
    </source>
</evidence>
<dbReference type="PANTHER" id="PTHR43691">
    <property type="entry name" value="URIDINE PHOSPHORYLASE"/>
    <property type="match status" value="1"/>
</dbReference>
<comment type="similarity">
    <text evidence="1">Belongs to the PNP/UDP phosphorylase family.</text>
</comment>
<proteinExistence type="inferred from homology"/>
<accession>A0A7W8HAY6</accession>
<dbReference type="Proteomes" id="UP000543642">
    <property type="component" value="Unassembled WGS sequence"/>
</dbReference>
<keyword evidence="5 8" id="KW-0808">Transferase</keyword>
<evidence type="ECO:0000259" key="7">
    <source>
        <dbReference type="Pfam" id="PF01048"/>
    </source>
</evidence>
<dbReference type="PANTHER" id="PTHR43691:SF11">
    <property type="entry name" value="FI09636P-RELATED"/>
    <property type="match status" value="1"/>
</dbReference>
<dbReference type="GO" id="GO:0004850">
    <property type="term" value="F:uridine phosphorylase activity"/>
    <property type="evidence" value="ECO:0007669"/>
    <property type="project" value="UniProtKB-EC"/>
</dbReference>
<dbReference type="NCBIfam" id="NF004489">
    <property type="entry name" value="PRK05819.1"/>
    <property type="match status" value="1"/>
</dbReference>
<keyword evidence="9" id="KW-1185">Reference proteome</keyword>
<name>A0A7W8HAY6_9FIRM</name>
<organism evidence="8 9">
    <name type="scientific">Catenibacillus scindens</name>
    <dbReference type="NCBI Taxonomy" id="673271"/>
    <lineage>
        <taxon>Bacteria</taxon>
        <taxon>Bacillati</taxon>
        <taxon>Bacillota</taxon>
        <taxon>Clostridia</taxon>
        <taxon>Lachnospirales</taxon>
        <taxon>Lachnospiraceae</taxon>
        <taxon>Catenibacillus</taxon>
    </lineage>
</organism>
<dbReference type="EMBL" id="JACHFW010000009">
    <property type="protein sequence ID" value="MBB5265124.1"/>
    <property type="molecule type" value="Genomic_DNA"/>
</dbReference>
<dbReference type="GO" id="GO:0005829">
    <property type="term" value="C:cytosol"/>
    <property type="evidence" value="ECO:0007669"/>
    <property type="project" value="TreeGrafter"/>
</dbReference>
<gene>
    <name evidence="8" type="ORF">HNP82_002263</name>
</gene>
<dbReference type="Pfam" id="PF01048">
    <property type="entry name" value="PNP_UDP_1"/>
    <property type="match status" value="1"/>
</dbReference>
<dbReference type="InterPro" id="IPR000845">
    <property type="entry name" value="Nucleoside_phosphorylase_d"/>
</dbReference>
<dbReference type="EC" id="2.4.2.3" evidence="2"/>
<keyword evidence="4 8" id="KW-0328">Glycosyltransferase</keyword>
<dbReference type="SUPFAM" id="SSF53167">
    <property type="entry name" value="Purine and uridine phosphorylases"/>
    <property type="match status" value="1"/>
</dbReference>
<dbReference type="GO" id="GO:0004731">
    <property type="term" value="F:purine-nucleoside phosphorylase activity"/>
    <property type="evidence" value="ECO:0007669"/>
    <property type="project" value="InterPro"/>
</dbReference>
<evidence type="ECO:0000256" key="5">
    <source>
        <dbReference type="ARBA" id="ARBA00022679"/>
    </source>
</evidence>
<evidence type="ECO:0000256" key="1">
    <source>
        <dbReference type="ARBA" id="ARBA00010456"/>
    </source>
</evidence>
<protein>
    <recommendedName>
        <fullName evidence="3">Uridine phosphorylase</fullName>
        <ecNumber evidence="2">2.4.2.3</ecNumber>
    </recommendedName>
</protein>
<reference evidence="8 9" key="1">
    <citation type="submission" date="2020-08" db="EMBL/GenBank/DDBJ databases">
        <title>Genomic Encyclopedia of Type Strains, Phase IV (KMG-IV): sequencing the most valuable type-strain genomes for metagenomic binning, comparative biology and taxonomic classification.</title>
        <authorList>
            <person name="Goeker M."/>
        </authorList>
    </citation>
    <scope>NUCLEOTIDE SEQUENCE [LARGE SCALE GENOMIC DNA]</scope>
    <source>
        <strain evidence="8 9">DSM 106146</strain>
    </source>
</reference>
<dbReference type="InterPro" id="IPR035994">
    <property type="entry name" value="Nucleoside_phosphorylase_sf"/>
</dbReference>
<dbReference type="AlphaFoldDB" id="A0A7W8HAY6"/>